<dbReference type="FunCoup" id="T1FUB8">
    <property type="interactions" value="1388"/>
</dbReference>
<dbReference type="SUPFAM" id="SSF50969">
    <property type="entry name" value="YVTN repeat-like/Quinoprotein amine dehydrogenase"/>
    <property type="match status" value="1"/>
</dbReference>
<reference evidence="4" key="1">
    <citation type="submission" date="2012-12" db="EMBL/GenBank/DDBJ databases">
        <authorList>
            <person name="Hellsten U."/>
            <person name="Grimwood J."/>
            <person name="Chapman J.A."/>
            <person name="Shapiro H."/>
            <person name="Aerts A."/>
            <person name="Otillar R.P."/>
            <person name="Terry A.Y."/>
            <person name="Boore J.L."/>
            <person name="Simakov O."/>
            <person name="Marletaz F."/>
            <person name="Cho S.-J."/>
            <person name="Edsinger-Gonzales E."/>
            <person name="Havlak P."/>
            <person name="Kuo D.-H."/>
            <person name="Larsson T."/>
            <person name="Lv J."/>
            <person name="Arendt D."/>
            <person name="Savage R."/>
            <person name="Osoegawa K."/>
            <person name="de Jong P."/>
            <person name="Lindberg D.R."/>
            <person name="Seaver E.C."/>
            <person name="Weisblat D.A."/>
            <person name="Putnam N.H."/>
            <person name="Grigoriev I.V."/>
            <person name="Rokhsar D.S."/>
        </authorList>
    </citation>
    <scope>NUCLEOTIDE SEQUENCE</scope>
</reference>
<dbReference type="EMBL" id="AMQM01005760">
    <property type="status" value="NOT_ANNOTATED_CDS"/>
    <property type="molecule type" value="Genomic_DNA"/>
</dbReference>
<dbReference type="CTD" id="20212414"/>
<reference evidence="2 4" key="2">
    <citation type="journal article" date="2013" name="Nature">
        <title>Insights into bilaterian evolution from three spiralian genomes.</title>
        <authorList>
            <person name="Simakov O."/>
            <person name="Marletaz F."/>
            <person name="Cho S.J."/>
            <person name="Edsinger-Gonzales E."/>
            <person name="Havlak P."/>
            <person name="Hellsten U."/>
            <person name="Kuo D.H."/>
            <person name="Larsson T."/>
            <person name="Lv J."/>
            <person name="Arendt D."/>
            <person name="Savage R."/>
            <person name="Osoegawa K."/>
            <person name="de Jong P."/>
            <person name="Grimwood J."/>
            <person name="Chapman J.A."/>
            <person name="Shapiro H."/>
            <person name="Aerts A."/>
            <person name="Otillar R.P."/>
            <person name="Terry A.Y."/>
            <person name="Boore J.L."/>
            <person name="Grigoriev I.V."/>
            <person name="Lindberg D.R."/>
            <person name="Seaver E.C."/>
            <person name="Weisblat D.A."/>
            <person name="Putnam N.H."/>
            <person name="Rokhsar D.S."/>
        </authorList>
    </citation>
    <scope>NUCLEOTIDE SEQUENCE</scope>
</reference>
<dbReference type="PANTHER" id="PTHR14494:SF0">
    <property type="entry name" value="ALADIN"/>
    <property type="match status" value="1"/>
</dbReference>
<dbReference type="GO" id="GO:0005643">
    <property type="term" value="C:nuclear pore"/>
    <property type="evidence" value="ECO:0000318"/>
    <property type="project" value="GO_Central"/>
</dbReference>
<dbReference type="RefSeq" id="XP_009022178.1">
    <property type="nucleotide sequence ID" value="XM_009023930.1"/>
</dbReference>
<organism evidence="3 4">
    <name type="scientific">Helobdella robusta</name>
    <name type="common">Californian leech</name>
    <dbReference type="NCBI Taxonomy" id="6412"/>
    <lineage>
        <taxon>Eukaryota</taxon>
        <taxon>Metazoa</taxon>
        <taxon>Spiralia</taxon>
        <taxon>Lophotrochozoa</taxon>
        <taxon>Annelida</taxon>
        <taxon>Clitellata</taxon>
        <taxon>Hirudinea</taxon>
        <taxon>Rhynchobdellida</taxon>
        <taxon>Glossiphoniidae</taxon>
        <taxon>Helobdella</taxon>
    </lineage>
</organism>
<protein>
    <submittedName>
        <fullName evidence="2 3">Uncharacterized protein</fullName>
    </submittedName>
</protein>
<feature type="region of interest" description="Disordered" evidence="1">
    <location>
        <begin position="179"/>
        <end position="209"/>
    </location>
</feature>
<dbReference type="SMART" id="SM00320">
    <property type="entry name" value="WD40"/>
    <property type="match status" value="5"/>
</dbReference>
<accession>T1FUB8</accession>
<dbReference type="InterPro" id="IPR011044">
    <property type="entry name" value="Quino_amine_DH_bsu"/>
</dbReference>
<name>T1FUB8_HELRO</name>
<dbReference type="InterPro" id="IPR045139">
    <property type="entry name" value="Aladin"/>
</dbReference>
<dbReference type="OMA" id="HVNTACW"/>
<dbReference type="PANTHER" id="PTHR14494">
    <property type="entry name" value="ALADIN/ADRACALIN/AAAS"/>
    <property type="match status" value="1"/>
</dbReference>
<dbReference type="GeneID" id="20212414"/>
<dbReference type="Gene3D" id="2.130.10.10">
    <property type="entry name" value="YVTN repeat-like/Quinoprotein amine dehydrogenase"/>
    <property type="match status" value="2"/>
</dbReference>
<dbReference type="InterPro" id="IPR015943">
    <property type="entry name" value="WD40/YVTN_repeat-like_dom_sf"/>
</dbReference>
<dbReference type="EMBL" id="KB097070">
    <property type="protein sequence ID" value="ESN99831.1"/>
    <property type="molecule type" value="Genomic_DNA"/>
</dbReference>
<keyword evidence="4" id="KW-1185">Reference proteome</keyword>
<dbReference type="OrthoDB" id="411991at2759"/>
<evidence type="ECO:0000313" key="4">
    <source>
        <dbReference type="Proteomes" id="UP000015101"/>
    </source>
</evidence>
<dbReference type="AlphaFoldDB" id="T1FUB8"/>
<evidence type="ECO:0000313" key="3">
    <source>
        <dbReference type="EnsemblMetazoa" id="HelroP192813"/>
    </source>
</evidence>
<reference evidence="3" key="3">
    <citation type="submission" date="2015-06" db="UniProtKB">
        <authorList>
            <consortium name="EnsemblMetazoa"/>
        </authorList>
    </citation>
    <scope>IDENTIFICATION</scope>
</reference>
<dbReference type="STRING" id="6412.T1FUB8"/>
<dbReference type="eggNOG" id="KOG2139">
    <property type="taxonomic scope" value="Eukaryota"/>
</dbReference>
<sequence length="753" mass="81342">MCSLSQFPSVVSVSSLATACEKNGHLISCKSSTNQQSELIGFGDVNCATEKCKFFKTRELTARSAFIRSELSKKNKLLQAWSKDGFSGLFNELIPNHNQDSSEGSLFSHWLTKLLSICQSYTWASPPSVPAEEIITAFSQTRNWKSSYIRCFAWHPHAQKLAIALKDDEILIKHHGGVGCSSSSGGGSSVSGGYKTSSSTSLSQNDDVRPLKHPRQRCISCLCWKPFSSSDLAVASFDCILIWHVTSSSSSSSSSAASSHFSSSSSSSTALPSSSSSLLPSSSSSSVQVLSIDKSGLVGWIEWSRDGSRLVGCYPGLGNVMIWNTDLEQYTPLQNFNLIDAIIHVALALTTTTTATTTTPITLTTPDFNTISNTSFNNGSKLNSSNRGDFFNGSGGGNSFNNNNNNKYNYNYNNKYNYDNNNVLTSFSPDGLKLAVSCSGTCLRVWDCTSWRCLSLKSKLGRCQSISWSPDSSTVLFTVQSEPTVYCLTLTQSADLSKPLLAAKPVRAVLTLDQGVFRLIRENDDGGGNCEEDDDGCAGVSEVCIGGLVQQMVWDEHGERLAVSFKSQSSSAFIALFRTRCMPTFEANLIGFIRGKANETIACMSFKPHFQYGSLLSLAWSTGRIAHVPLFYTPGTSSTLNDRHKKFGVFDHDVTANITAASFNDTTATNFDTSICRSSGSVLRDAAKMGYDYDLYAAPDKDFGYDYGAAATTTAAAAGGSGGSDDFDEKIISGFFSGSENRSGKVNLYSVRK</sequence>
<feature type="compositionally biased region" description="Low complexity" evidence="1">
    <location>
        <begin position="191"/>
        <end position="203"/>
    </location>
</feature>
<dbReference type="HOGENOM" id="CLU_369745_0_0_1"/>
<evidence type="ECO:0000313" key="2">
    <source>
        <dbReference type="EMBL" id="ESN99831.1"/>
    </source>
</evidence>
<dbReference type="EnsemblMetazoa" id="HelroT192813">
    <property type="protein sequence ID" value="HelroP192813"/>
    <property type="gene ID" value="HelroG192813"/>
</dbReference>
<dbReference type="GO" id="GO:0006913">
    <property type="term" value="P:nucleocytoplasmic transport"/>
    <property type="evidence" value="ECO:0000318"/>
    <property type="project" value="GO_Central"/>
</dbReference>
<dbReference type="InterPro" id="IPR001680">
    <property type="entry name" value="WD40_rpt"/>
</dbReference>
<proteinExistence type="predicted"/>
<gene>
    <name evidence="3" type="primary">20212414</name>
    <name evidence="2" type="ORF">HELRODRAFT_192813</name>
</gene>
<evidence type="ECO:0000256" key="1">
    <source>
        <dbReference type="SAM" id="MobiDB-lite"/>
    </source>
</evidence>
<dbReference type="InParanoid" id="T1FUB8"/>
<dbReference type="KEGG" id="hro:HELRODRAFT_192813"/>
<dbReference type="Proteomes" id="UP000015101">
    <property type="component" value="Unassembled WGS sequence"/>
</dbReference>